<sequence length="103" mass="11696">MIFAGTRKRGKDEKKALGIVVRVNCELGECLVLEGLGLLYVVFVCVDSTIHGELRGLICEETDVRLGRFAQREKRGFARLIRYHHPANLRRFAMILKKKTGLP</sequence>
<dbReference type="EMBL" id="AP015034">
    <property type="protein sequence ID" value="BAT75799.1"/>
    <property type="molecule type" value="Genomic_DNA"/>
</dbReference>
<name>A0A0S3R5J6_PHAAN</name>
<organism evidence="1 2">
    <name type="scientific">Vigna angularis var. angularis</name>
    <dbReference type="NCBI Taxonomy" id="157739"/>
    <lineage>
        <taxon>Eukaryota</taxon>
        <taxon>Viridiplantae</taxon>
        <taxon>Streptophyta</taxon>
        <taxon>Embryophyta</taxon>
        <taxon>Tracheophyta</taxon>
        <taxon>Spermatophyta</taxon>
        <taxon>Magnoliopsida</taxon>
        <taxon>eudicotyledons</taxon>
        <taxon>Gunneridae</taxon>
        <taxon>Pentapetalae</taxon>
        <taxon>rosids</taxon>
        <taxon>fabids</taxon>
        <taxon>Fabales</taxon>
        <taxon>Fabaceae</taxon>
        <taxon>Papilionoideae</taxon>
        <taxon>50 kb inversion clade</taxon>
        <taxon>NPAAA clade</taxon>
        <taxon>indigoferoid/millettioid clade</taxon>
        <taxon>Phaseoleae</taxon>
        <taxon>Vigna</taxon>
    </lineage>
</organism>
<proteinExistence type="predicted"/>
<protein>
    <submittedName>
        <fullName evidence="1">Uncharacterized protein</fullName>
    </submittedName>
</protein>
<dbReference type="AlphaFoldDB" id="A0A0S3R5J6"/>
<gene>
    <name evidence="1" type="primary">Vigan.01G371900</name>
    <name evidence="1" type="ORF">VIGAN_01371900</name>
</gene>
<reference evidence="1 2" key="1">
    <citation type="journal article" date="2015" name="Sci. Rep.">
        <title>The power of single molecule real-time sequencing technology in the de novo assembly of a eukaryotic genome.</title>
        <authorList>
            <person name="Sakai H."/>
            <person name="Naito K."/>
            <person name="Ogiso-Tanaka E."/>
            <person name="Takahashi Y."/>
            <person name="Iseki K."/>
            <person name="Muto C."/>
            <person name="Satou K."/>
            <person name="Teruya K."/>
            <person name="Shiroma A."/>
            <person name="Shimoji M."/>
            <person name="Hirano T."/>
            <person name="Itoh T."/>
            <person name="Kaga A."/>
            <person name="Tomooka N."/>
        </authorList>
    </citation>
    <scope>NUCLEOTIDE SEQUENCE [LARGE SCALE GENOMIC DNA]</scope>
    <source>
        <strain evidence="2">cv. Shumari</strain>
    </source>
</reference>
<keyword evidence="2" id="KW-1185">Reference proteome</keyword>
<dbReference type="Proteomes" id="UP000291084">
    <property type="component" value="Chromosome 1"/>
</dbReference>
<evidence type="ECO:0000313" key="2">
    <source>
        <dbReference type="Proteomes" id="UP000291084"/>
    </source>
</evidence>
<accession>A0A0S3R5J6</accession>
<evidence type="ECO:0000313" key="1">
    <source>
        <dbReference type="EMBL" id="BAT75799.1"/>
    </source>
</evidence>